<dbReference type="Gene3D" id="3.20.20.100">
    <property type="entry name" value="NADP-dependent oxidoreductase domain"/>
    <property type="match status" value="1"/>
</dbReference>
<dbReference type="CDD" id="cd19075">
    <property type="entry name" value="AKR_AKR7A1-5"/>
    <property type="match status" value="1"/>
</dbReference>
<feature type="domain" description="Orange" evidence="3">
    <location>
        <begin position="1"/>
        <end position="12"/>
    </location>
</feature>
<evidence type="ECO:0000313" key="5">
    <source>
        <dbReference type="Proteomes" id="UP001178507"/>
    </source>
</evidence>
<evidence type="ECO:0000256" key="2">
    <source>
        <dbReference type="SAM" id="MobiDB-lite"/>
    </source>
</evidence>
<feature type="region of interest" description="Disordered" evidence="2">
    <location>
        <begin position="345"/>
        <end position="365"/>
    </location>
</feature>
<gene>
    <name evidence="4" type="ORF">EVOR1521_LOCUS31824</name>
</gene>
<evidence type="ECO:0000256" key="1">
    <source>
        <dbReference type="ARBA" id="ARBA00023002"/>
    </source>
</evidence>
<dbReference type="PANTHER" id="PTHR43364">
    <property type="entry name" value="NADH-SPECIFIC METHYLGLYOXAL REDUCTASE-RELATED"/>
    <property type="match status" value="1"/>
</dbReference>
<dbReference type="InterPro" id="IPR036812">
    <property type="entry name" value="NAD(P)_OxRdtase_dom_sf"/>
</dbReference>
<evidence type="ECO:0000313" key="4">
    <source>
        <dbReference type="EMBL" id="CAJ1411198.1"/>
    </source>
</evidence>
<sequence length="365" mass="40077">MAARCARLMQHLRCASTGADVLPEVYFGTMTFGWSQASSRVDDAVSFDMLKRFLDLGGTQVDTARIYSGGETEQILGRVLQRKELLGKPMILGTKVHPSQPSGLSDTGIRKQLEASLTALNVSSVDVLYLHQPDPEHDLLESLSCVQQLMKEGLVRKYGMSNYSALEVDRCCSVCRERGWATPSFYQGLYNPLNRLVEEELLPVLRKYDVSFVAYNPLAAGLLTGKHAKTTEVLPGRFKDNPNYLPRFYTEPNFDALAKIRAACEAASLSPVEATYSWLLRHSVLSAERGDGILLGASSTAQLEQNLGACQQPVTLTAPVLAAFDGAWPSVRASGEVFPYWRSYSRDQPGRDSLPPGASYSAAKK</sequence>
<dbReference type="Proteomes" id="UP001178507">
    <property type="component" value="Unassembled WGS sequence"/>
</dbReference>
<dbReference type="PANTHER" id="PTHR43364:SF4">
    <property type="entry name" value="NAD(P)-LINKED OXIDOREDUCTASE SUPERFAMILY PROTEIN"/>
    <property type="match status" value="1"/>
</dbReference>
<dbReference type="AlphaFoldDB" id="A0AA36JRR3"/>
<dbReference type="GO" id="GO:0006355">
    <property type="term" value="P:regulation of DNA-templated transcription"/>
    <property type="evidence" value="ECO:0007669"/>
    <property type="project" value="InterPro"/>
</dbReference>
<protein>
    <recommendedName>
        <fullName evidence="3">Orange domain-containing protein</fullName>
    </recommendedName>
</protein>
<dbReference type="SUPFAM" id="SSF51430">
    <property type="entry name" value="NAD(P)-linked oxidoreductase"/>
    <property type="match status" value="1"/>
</dbReference>
<proteinExistence type="predicted"/>
<accession>A0AA36JRR3</accession>
<keyword evidence="1" id="KW-0560">Oxidoreductase</keyword>
<keyword evidence="5" id="KW-1185">Reference proteome</keyword>
<comment type="caution">
    <text evidence="4">The sequence shown here is derived from an EMBL/GenBank/DDBJ whole genome shotgun (WGS) entry which is preliminary data.</text>
</comment>
<organism evidence="4 5">
    <name type="scientific">Effrenium voratum</name>
    <dbReference type="NCBI Taxonomy" id="2562239"/>
    <lineage>
        <taxon>Eukaryota</taxon>
        <taxon>Sar</taxon>
        <taxon>Alveolata</taxon>
        <taxon>Dinophyceae</taxon>
        <taxon>Suessiales</taxon>
        <taxon>Symbiodiniaceae</taxon>
        <taxon>Effrenium</taxon>
    </lineage>
</organism>
<dbReference type="InterPro" id="IPR003650">
    <property type="entry name" value="Orange_dom"/>
</dbReference>
<dbReference type="GO" id="GO:0016491">
    <property type="term" value="F:oxidoreductase activity"/>
    <property type="evidence" value="ECO:0007669"/>
    <property type="project" value="UniProtKB-KW"/>
</dbReference>
<dbReference type="EMBL" id="CAUJNA010003862">
    <property type="protein sequence ID" value="CAJ1411198.1"/>
    <property type="molecule type" value="Genomic_DNA"/>
</dbReference>
<evidence type="ECO:0000259" key="3">
    <source>
        <dbReference type="PROSITE" id="PS51054"/>
    </source>
</evidence>
<dbReference type="PROSITE" id="PS51054">
    <property type="entry name" value="ORANGE"/>
    <property type="match status" value="1"/>
</dbReference>
<dbReference type="Pfam" id="PF00248">
    <property type="entry name" value="Aldo_ket_red"/>
    <property type="match status" value="1"/>
</dbReference>
<dbReference type="InterPro" id="IPR050523">
    <property type="entry name" value="AKR_Detox_Biosynth"/>
</dbReference>
<dbReference type="InterPro" id="IPR023210">
    <property type="entry name" value="NADP_OxRdtase_dom"/>
</dbReference>
<reference evidence="4" key="1">
    <citation type="submission" date="2023-08" db="EMBL/GenBank/DDBJ databases">
        <authorList>
            <person name="Chen Y."/>
            <person name="Shah S."/>
            <person name="Dougan E. K."/>
            <person name="Thang M."/>
            <person name="Chan C."/>
        </authorList>
    </citation>
    <scope>NUCLEOTIDE SEQUENCE</scope>
</reference>
<dbReference type="GO" id="GO:0003677">
    <property type="term" value="F:DNA binding"/>
    <property type="evidence" value="ECO:0007669"/>
    <property type="project" value="InterPro"/>
</dbReference>
<name>A0AA36JRR3_9DINO</name>